<dbReference type="PROSITE" id="PS50893">
    <property type="entry name" value="ABC_TRANSPORTER_2"/>
    <property type="match status" value="2"/>
</dbReference>
<sequence length="543" mass="59041">MSELRTGIAGGGGQAVAGPAPSNAPVSYRKPVLSARHISKSFGDIQVLFGIDFDVLPGEVHALIGENGAGKSTLMKILSGYHQPTSGKLHLDAQEVSLPPDGQAEDLGVVLIHQEFNLAEQLSVEENIFLGRELRRGWFIDHSAMRRQTEELLAHLNVDMAPDATVASLSVSQKQFVEIARALSRKARVLIMDEPTAVLTPDETSAFFEQIRLMRERGVGVVLISHKLDEVKELANRVTVLRDGHQIITTDADELTEDDMARHMVGRDLSDMFPPKNEPDFDAPLVLEVDGLSVGTALRDVSFNLRKGEILGFAGLIGSGRSALFEAIIGLRQRTGGITRLNGETVEMTALDQARDRGIAYLTKDRKGQGLLLNDGLKVNLTLFALRQFSNKGLIDDTLEDAALERAIRRFDIRVRDRSVPVGALSGGNQQKLLLGKVLEIDPNILIVDEPTRGIDVGTKQQIYNFIAALAAEGKSIVLISSEMPEIIGMSHRVAVMRSGRLTGILQGEEIEEHEIMRYATGLKSQGTADATGGNNTHADHVA</sequence>
<keyword evidence="7" id="KW-0547">Nucleotide-binding</keyword>
<dbReference type="Gene3D" id="3.40.50.300">
    <property type="entry name" value="P-loop containing nucleotide triphosphate hydrolases"/>
    <property type="match status" value="2"/>
</dbReference>
<dbReference type="RefSeq" id="WP_213214798.1">
    <property type="nucleotide sequence ID" value="NZ_QTKU01000001.1"/>
</dbReference>
<evidence type="ECO:0000256" key="5">
    <source>
        <dbReference type="ARBA" id="ARBA00022597"/>
    </source>
</evidence>
<evidence type="ECO:0000313" key="13">
    <source>
        <dbReference type="EMBL" id="MBS8259126.1"/>
    </source>
</evidence>
<evidence type="ECO:0000256" key="11">
    <source>
        <dbReference type="SAM" id="MobiDB-lite"/>
    </source>
</evidence>
<evidence type="ECO:0000256" key="9">
    <source>
        <dbReference type="ARBA" id="ARBA00022967"/>
    </source>
</evidence>
<keyword evidence="8 13" id="KW-0067">ATP-binding</keyword>
<organism evidence="13 14">
    <name type="scientific">Roseibium polysiphoniae</name>
    <dbReference type="NCBI Taxonomy" id="2571221"/>
    <lineage>
        <taxon>Bacteria</taxon>
        <taxon>Pseudomonadati</taxon>
        <taxon>Pseudomonadota</taxon>
        <taxon>Alphaproteobacteria</taxon>
        <taxon>Hyphomicrobiales</taxon>
        <taxon>Stappiaceae</taxon>
        <taxon>Roseibium</taxon>
    </lineage>
</organism>
<dbReference type="GO" id="GO:0016887">
    <property type="term" value="F:ATP hydrolysis activity"/>
    <property type="evidence" value="ECO:0007669"/>
    <property type="project" value="InterPro"/>
</dbReference>
<evidence type="ECO:0000256" key="7">
    <source>
        <dbReference type="ARBA" id="ARBA00022741"/>
    </source>
</evidence>
<dbReference type="CDD" id="cd03215">
    <property type="entry name" value="ABC_Carb_Monos_II"/>
    <property type="match status" value="1"/>
</dbReference>
<dbReference type="AlphaFoldDB" id="A0A944CBI9"/>
<evidence type="ECO:0000256" key="2">
    <source>
        <dbReference type="ARBA" id="ARBA00005417"/>
    </source>
</evidence>
<evidence type="ECO:0000259" key="12">
    <source>
        <dbReference type="PROSITE" id="PS50893"/>
    </source>
</evidence>
<comment type="subcellular location">
    <subcellularLocation>
        <location evidence="1">Cell membrane</location>
        <topology evidence="1">Peripheral membrane protein</topology>
    </subcellularLocation>
</comment>
<dbReference type="GO" id="GO:0005524">
    <property type="term" value="F:ATP binding"/>
    <property type="evidence" value="ECO:0007669"/>
    <property type="project" value="UniProtKB-KW"/>
</dbReference>
<evidence type="ECO:0000256" key="4">
    <source>
        <dbReference type="ARBA" id="ARBA00022475"/>
    </source>
</evidence>
<accession>A0A944CBI9</accession>
<dbReference type="Proteomes" id="UP000705379">
    <property type="component" value="Unassembled WGS sequence"/>
</dbReference>
<reference evidence="13" key="1">
    <citation type="submission" date="2018-08" db="EMBL/GenBank/DDBJ databases">
        <authorList>
            <person name="Jin W."/>
            <person name="Wang H."/>
            <person name="Yang Y."/>
            <person name="Li M."/>
            <person name="Liu J."/>
        </authorList>
    </citation>
    <scope>NUCLEOTIDE SEQUENCE</scope>
    <source>
        <strain evidence="13">AESS21</strain>
    </source>
</reference>
<dbReference type="CDD" id="cd03216">
    <property type="entry name" value="ABC_Carb_Monos_I"/>
    <property type="match status" value="1"/>
</dbReference>
<dbReference type="PANTHER" id="PTHR43790:SF9">
    <property type="entry name" value="GALACTOFURANOSE TRANSPORTER ATP-BINDING PROTEIN YTFR"/>
    <property type="match status" value="1"/>
</dbReference>
<reference evidence="13" key="2">
    <citation type="journal article" date="2021" name="Microorganisms">
        <title>Bacterial Dimethylsulfoniopropionate Biosynthesis in the East China Sea.</title>
        <authorList>
            <person name="Liu J."/>
            <person name="Zhang Y."/>
            <person name="Liu J."/>
            <person name="Zhong H."/>
            <person name="Williams B.T."/>
            <person name="Zheng Y."/>
            <person name="Curson A.R.J."/>
            <person name="Sun C."/>
            <person name="Sun H."/>
            <person name="Song D."/>
            <person name="Wagner Mackenzie B."/>
            <person name="Bermejo Martinez A."/>
            <person name="Todd J.D."/>
            <person name="Zhang X.H."/>
        </authorList>
    </citation>
    <scope>NUCLEOTIDE SEQUENCE</scope>
    <source>
        <strain evidence="13">AESS21</strain>
    </source>
</reference>
<comment type="similarity">
    <text evidence="2">Belongs to the ABC transporter superfamily.</text>
</comment>
<dbReference type="PROSITE" id="PS00211">
    <property type="entry name" value="ABC_TRANSPORTER_1"/>
    <property type="match status" value="1"/>
</dbReference>
<evidence type="ECO:0000256" key="6">
    <source>
        <dbReference type="ARBA" id="ARBA00022737"/>
    </source>
</evidence>
<dbReference type="Pfam" id="PF00005">
    <property type="entry name" value="ABC_tran"/>
    <property type="match status" value="2"/>
</dbReference>
<dbReference type="InterPro" id="IPR017871">
    <property type="entry name" value="ABC_transporter-like_CS"/>
</dbReference>
<dbReference type="EMBL" id="QTKU01000001">
    <property type="protein sequence ID" value="MBS8259126.1"/>
    <property type="molecule type" value="Genomic_DNA"/>
</dbReference>
<comment type="caution">
    <text evidence="13">The sequence shown here is derived from an EMBL/GenBank/DDBJ whole genome shotgun (WGS) entry which is preliminary data.</text>
</comment>
<proteinExistence type="inferred from homology"/>
<gene>
    <name evidence="13" type="ORF">DYI23_02740</name>
</gene>
<dbReference type="FunFam" id="3.40.50.300:FF:000127">
    <property type="entry name" value="Ribose import ATP-binding protein RbsA"/>
    <property type="match status" value="1"/>
</dbReference>
<dbReference type="GO" id="GO:0005886">
    <property type="term" value="C:plasma membrane"/>
    <property type="evidence" value="ECO:0007669"/>
    <property type="project" value="UniProtKB-SubCell"/>
</dbReference>
<dbReference type="PANTHER" id="PTHR43790">
    <property type="entry name" value="CARBOHYDRATE TRANSPORT ATP-BINDING PROTEIN MG119-RELATED"/>
    <property type="match status" value="1"/>
</dbReference>
<dbReference type="SUPFAM" id="SSF52540">
    <property type="entry name" value="P-loop containing nucleoside triphosphate hydrolases"/>
    <property type="match status" value="2"/>
</dbReference>
<dbReference type="InterPro" id="IPR027417">
    <property type="entry name" value="P-loop_NTPase"/>
</dbReference>
<keyword evidence="5" id="KW-0762">Sugar transport</keyword>
<evidence type="ECO:0000313" key="14">
    <source>
        <dbReference type="Proteomes" id="UP000705379"/>
    </source>
</evidence>
<name>A0A944CBI9_9HYPH</name>
<keyword evidence="4" id="KW-1003">Cell membrane</keyword>
<evidence type="ECO:0000256" key="10">
    <source>
        <dbReference type="ARBA" id="ARBA00023136"/>
    </source>
</evidence>
<dbReference type="InterPro" id="IPR003439">
    <property type="entry name" value="ABC_transporter-like_ATP-bd"/>
</dbReference>
<dbReference type="SMART" id="SM00382">
    <property type="entry name" value="AAA"/>
    <property type="match status" value="2"/>
</dbReference>
<feature type="domain" description="ABC transporter" evidence="12">
    <location>
        <begin position="33"/>
        <end position="268"/>
    </location>
</feature>
<keyword evidence="6" id="KW-0677">Repeat</keyword>
<dbReference type="InterPro" id="IPR050107">
    <property type="entry name" value="ABC_carbohydrate_import_ATPase"/>
</dbReference>
<keyword evidence="10" id="KW-0472">Membrane</keyword>
<evidence type="ECO:0000256" key="1">
    <source>
        <dbReference type="ARBA" id="ARBA00004202"/>
    </source>
</evidence>
<feature type="region of interest" description="Disordered" evidence="11">
    <location>
        <begin position="1"/>
        <end position="23"/>
    </location>
</feature>
<keyword evidence="3" id="KW-0813">Transport</keyword>
<evidence type="ECO:0000256" key="8">
    <source>
        <dbReference type="ARBA" id="ARBA00022840"/>
    </source>
</evidence>
<feature type="domain" description="ABC transporter" evidence="12">
    <location>
        <begin position="281"/>
        <end position="524"/>
    </location>
</feature>
<protein>
    <submittedName>
        <fullName evidence="13">Sugar ABC transporter ATP-binding protein</fullName>
    </submittedName>
</protein>
<dbReference type="InterPro" id="IPR003593">
    <property type="entry name" value="AAA+_ATPase"/>
</dbReference>
<evidence type="ECO:0000256" key="3">
    <source>
        <dbReference type="ARBA" id="ARBA00022448"/>
    </source>
</evidence>
<keyword evidence="9" id="KW-1278">Translocase</keyword>